<keyword evidence="6 9" id="KW-0472">Membrane</keyword>
<evidence type="ECO:0000313" key="11">
    <source>
        <dbReference type="Proteomes" id="UP000224006"/>
    </source>
</evidence>
<evidence type="ECO:0000256" key="3">
    <source>
        <dbReference type="ARBA" id="ARBA00022692"/>
    </source>
</evidence>
<feature type="transmembrane region" description="Helical" evidence="9">
    <location>
        <begin position="481"/>
        <end position="503"/>
    </location>
</feature>
<keyword evidence="11" id="KW-1185">Reference proteome</keyword>
<dbReference type="AlphaFoldDB" id="A0A2A9MMH6"/>
<dbReference type="Proteomes" id="UP000224006">
    <property type="component" value="Chromosome II"/>
</dbReference>
<comment type="caution">
    <text evidence="10">The sequence shown here is derived from an EMBL/GenBank/DDBJ whole genome shotgun (WGS) entry which is preliminary data.</text>
</comment>
<comment type="subcellular location">
    <subcellularLocation>
        <location evidence="1">Membrane</location>
        <topology evidence="1">Single-pass type I membrane protein</topology>
    </subcellularLocation>
</comment>
<keyword evidence="4" id="KW-0732">Signal</keyword>
<keyword evidence="7" id="KW-0325">Glycoprotein</keyword>
<dbReference type="Gene3D" id="3.50.4.10">
    <property type="entry name" value="Hepatocyte Growth Factor"/>
    <property type="match status" value="2"/>
</dbReference>
<dbReference type="EMBL" id="NWUJ01000002">
    <property type="protein sequence ID" value="PFH37631.1"/>
    <property type="molecule type" value="Genomic_DNA"/>
</dbReference>
<evidence type="ECO:0000256" key="5">
    <source>
        <dbReference type="ARBA" id="ARBA00022989"/>
    </source>
</evidence>
<proteinExistence type="inferred from homology"/>
<dbReference type="STRING" id="94643.A0A2A9MMH6"/>
<evidence type="ECO:0000256" key="4">
    <source>
        <dbReference type="ARBA" id="ARBA00022729"/>
    </source>
</evidence>
<name>A0A2A9MMH6_BESBE</name>
<dbReference type="GO" id="GO:0016020">
    <property type="term" value="C:membrane"/>
    <property type="evidence" value="ECO:0007669"/>
    <property type="project" value="UniProtKB-SubCell"/>
</dbReference>
<feature type="region of interest" description="Disordered" evidence="8">
    <location>
        <begin position="515"/>
        <end position="565"/>
    </location>
</feature>
<dbReference type="Pfam" id="PF02430">
    <property type="entry name" value="AMA-1"/>
    <property type="match status" value="1"/>
</dbReference>
<feature type="compositionally biased region" description="Acidic residues" evidence="8">
    <location>
        <begin position="546"/>
        <end position="565"/>
    </location>
</feature>
<organism evidence="10 11">
    <name type="scientific">Besnoitia besnoiti</name>
    <name type="common">Apicomplexan protozoan</name>
    <dbReference type="NCBI Taxonomy" id="94643"/>
    <lineage>
        <taxon>Eukaryota</taxon>
        <taxon>Sar</taxon>
        <taxon>Alveolata</taxon>
        <taxon>Apicomplexa</taxon>
        <taxon>Conoidasida</taxon>
        <taxon>Coccidia</taxon>
        <taxon>Eucoccidiorida</taxon>
        <taxon>Eimeriorina</taxon>
        <taxon>Sarcocystidae</taxon>
        <taxon>Besnoitia</taxon>
    </lineage>
</organism>
<evidence type="ECO:0000256" key="8">
    <source>
        <dbReference type="SAM" id="MobiDB-lite"/>
    </source>
</evidence>
<evidence type="ECO:0000256" key="6">
    <source>
        <dbReference type="ARBA" id="ARBA00023136"/>
    </source>
</evidence>
<sequence>MSGSEGANTTPRRSRSLASALRVAAGVGAAMLAVLPSPSDALNVDRFSRASELSAVEMPLNVTNPWAEVLQRYNVPLVHGSGVYVDLGNNKLFKGKSYREPSGKCPNIGKYIETYQPTKNPAVWPNNYLAPVPFANSEQDTKPLGGGFSMPIPMISPKKLSELKELAASVHRNPEASAYAKEYVKQIKDDLGYCIWWARMTSAHDEDAKPTAAKESLYRYAYAWDGANETCHLLYLNMQEMKGAGTYCKKGDEGTDLTWYCFSPAKKIDNNLVWGSAYTRLDHAAECPQHGLKDAHWGQWNGRSCQKMAVRKRVAVKDAAECALKLFQSSPSDNPTKYVGDEGRGWGKIYDNIVGVLFPAGASGQDQPHSRGVGLNWANYYNTKRTGSVCEMYDGAPDCLTQAPRQYAFVSLGDPNPEKAQLPPCAATLRGVSIDPSTCSCPAGSETGTGQGQICSEEGWQQQDIQCTCNEDNAEDGVNPWLIAGPCIAVGVLLLAGGAYWLAKKNTKEPVVEAPNIEEESTERTTQQHKQRGDLLQEAEPSFWGETEEDSTNVILEGDEIDRDF</sequence>
<evidence type="ECO:0000256" key="9">
    <source>
        <dbReference type="SAM" id="Phobius"/>
    </source>
</evidence>
<protein>
    <submittedName>
        <fullName evidence="10">Apical membrane antigen 1 domain-containing protein</fullName>
    </submittedName>
</protein>
<accession>A0A2A9MMH6</accession>
<dbReference type="InterPro" id="IPR003298">
    <property type="entry name" value="Apmem_Ag1"/>
</dbReference>
<evidence type="ECO:0000256" key="1">
    <source>
        <dbReference type="ARBA" id="ARBA00004479"/>
    </source>
</evidence>
<gene>
    <name evidence="10" type="ORF">BESB_040890</name>
</gene>
<reference evidence="10 11" key="1">
    <citation type="submission" date="2017-09" db="EMBL/GenBank/DDBJ databases">
        <title>Genome sequencing of Besnoitia besnoiti strain Bb-Ger1.</title>
        <authorList>
            <person name="Schares G."/>
            <person name="Venepally P."/>
            <person name="Lorenzi H.A."/>
        </authorList>
    </citation>
    <scope>NUCLEOTIDE SEQUENCE [LARGE SCALE GENOMIC DNA]</scope>
    <source>
        <strain evidence="10 11">Bb-Ger1</strain>
    </source>
</reference>
<comment type="similarity">
    <text evidence="2">Belongs to the apicomplexan parasites AMA1 family.</text>
</comment>
<dbReference type="KEGG" id="bbes:BESB_040890"/>
<keyword evidence="3 9" id="KW-0812">Transmembrane</keyword>
<dbReference type="VEuPathDB" id="ToxoDB:BESB_040890"/>
<evidence type="ECO:0000313" key="10">
    <source>
        <dbReference type="EMBL" id="PFH37631.1"/>
    </source>
</evidence>
<evidence type="ECO:0000256" key="7">
    <source>
        <dbReference type="ARBA" id="ARBA00023180"/>
    </source>
</evidence>
<dbReference type="GeneID" id="40309070"/>
<dbReference type="OrthoDB" id="345315at2759"/>
<dbReference type="PRINTS" id="PR01361">
    <property type="entry name" value="MEROZOITESA"/>
</dbReference>
<dbReference type="RefSeq" id="XP_029221640.1">
    <property type="nucleotide sequence ID" value="XM_029362675.1"/>
</dbReference>
<dbReference type="SMART" id="SM00815">
    <property type="entry name" value="AMA-1"/>
    <property type="match status" value="1"/>
</dbReference>
<keyword evidence="5 9" id="KW-1133">Transmembrane helix</keyword>
<evidence type="ECO:0000256" key="2">
    <source>
        <dbReference type="ARBA" id="ARBA00007098"/>
    </source>
</evidence>